<gene>
    <name evidence="1" type="ORF">MM415B02907_0013</name>
</gene>
<sequence>MKIALFGTTSYQGKMLRHEESLKEQGHEVRLPAFDSHPEFDDIEVCEFNRSLIEWAERIDVFWDNRSVGFVFDFGMIFMARKPIHVAYLESKTLAGVLTKYEGRMI</sequence>
<proteinExistence type="predicted"/>
<dbReference type="EMBL" id="MT142727">
    <property type="protein sequence ID" value="QJA87711.1"/>
    <property type="molecule type" value="Genomic_DNA"/>
</dbReference>
<name>A0A6M3L1W2_9ZZZZ</name>
<dbReference type="AlphaFoldDB" id="A0A6M3L1W2"/>
<evidence type="ECO:0000313" key="1">
    <source>
        <dbReference type="EMBL" id="QJA87711.1"/>
    </source>
</evidence>
<accession>A0A6M3L1W2</accession>
<protein>
    <recommendedName>
        <fullName evidence="2">Nucleoside deoxyribosyltransferase</fullName>
    </recommendedName>
</protein>
<reference evidence="1" key="1">
    <citation type="submission" date="2020-03" db="EMBL/GenBank/DDBJ databases">
        <title>The deep terrestrial virosphere.</title>
        <authorList>
            <person name="Holmfeldt K."/>
            <person name="Nilsson E."/>
            <person name="Simone D."/>
            <person name="Lopez-Fernandez M."/>
            <person name="Wu X."/>
            <person name="de Brujin I."/>
            <person name="Lundin D."/>
            <person name="Andersson A."/>
            <person name="Bertilsson S."/>
            <person name="Dopson M."/>
        </authorList>
    </citation>
    <scope>NUCLEOTIDE SEQUENCE</scope>
    <source>
        <strain evidence="1">MM415B02907</strain>
    </source>
</reference>
<evidence type="ECO:0008006" key="2">
    <source>
        <dbReference type="Google" id="ProtNLM"/>
    </source>
</evidence>
<organism evidence="1">
    <name type="scientific">viral metagenome</name>
    <dbReference type="NCBI Taxonomy" id="1070528"/>
    <lineage>
        <taxon>unclassified sequences</taxon>
        <taxon>metagenomes</taxon>
        <taxon>organismal metagenomes</taxon>
    </lineage>
</organism>